<proteinExistence type="predicted"/>
<dbReference type="Proteomes" id="UP000265955">
    <property type="component" value="Unassembled WGS sequence"/>
</dbReference>
<keyword evidence="2" id="KW-1185">Reference proteome</keyword>
<accession>A0A3A3FHK4</accession>
<evidence type="ECO:0000313" key="1">
    <source>
        <dbReference type="EMBL" id="RJF92640.1"/>
    </source>
</evidence>
<protein>
    <submittedName>
        <fullName evidence="1">Uncharacterized protein</fullName>
    </submittedName>
</protein>
<dbReference type="EMBL" id="QYUO01000003">
    <property type="protein sequence ID" value="RJF92640.1"/>
    <property type="molecule type" value="Genomic_DNA"/>
</dbReference>
<reference evidence="2" key="1">
    <citation type="submission" date="2018-09" db="EMBL/GenBank/DDBJ databases">
        <authorList>
            <person name="Zhu H."/>
        </authorList>
    </citation>
    <scope>NUCLEOTIDE SEQUENCE [LARGE SCALE GENOMIC DNA]</scope>
    <source>
        <strain evidence="2">K1R23-30</strain>
    </source>
</reference>
<evidence type="ECO:0000313" key="2">
    <source>
        <dbReference type="Proteomes" id="UP000265955"/>
    </source>
</evidence>
<sequence>MTTATVATYPASGVAGNYADNLGRAARRLIAALLGAQPRIVAAAPKTAAVSASASGVNLMKLYRLSGSTDSVRPAVLAELRAIASQHD</sequence>
<dbReference type="RefSeq" id="WP_119772631.1">
    <property type="nucleotide sequence ID" value="NZ_QYUO01000003.1"/>
</dbReference>
<gene>
    <name evidence="1" type="ORF">D3871_29095</name>
</gene>
<organism evidence="1 2">
    <name type="scientific">Noviherbaspirillum saxi</name>
    <dbReference type="NCBI Taxonomy" id="2320863"/>
    <lineage>
        <taxon>Bacteria</taxon>
        <taxon>Pseudomonadati</taxon>
        <taxon>Pseudomonadota</taxon>
        <taxon>Betaproteobacteria</taxon>
        <taxon>Burkholderiales</taxon>
        <taxon>Oxalobacteraceae</taxon>
        <taxon>Noviherbaspirillum</taxon>
    </lineage>
</organism>
<name>A0A3A3FHK4_9BURK</name>
<comment type="caution">
    <text evidence="1">The sequence shown here is derived from an EMBL/GenBank/DDBJ whole genome shotgun (WGS) entry which is preliminary data.</text>
</comment>
<dbReference type="AlphaFoldDB" id="A0A3A3FHK4"/>